<dbReference type="InterPro" id="IPR002347">
    <property type="entry name" value="SDR_fam"/>
</dbReference>
<keyword evidence="2" id="KW-0560">Oxidoreductase</keyword>
<dbReference type="EMBL" id="FPBH01000015">
    <property type="protein sequence ID" value="SFU20655.1"/>
    <property type="molecule type" value="Genomic_DNA"/>
</dbReference>
<evidence type="ECO:0000256" key="1">
    <source>
        <dbReference type="ARBA" id="ARBA00006484"/>
    </source>
</evidence>
<dbReference type="SUPFAM" id="SSF51735">
    <property type="entry name" value="NAD(P)-binding Rossmann-fold domains"/>
    <property type="match status" value="1"/>
</dbReference>
<dbReference type="GO" id="GO:0048038">
    <property type="term" value="F:quinone binding"/>
    <property type="evidence" value="ECO:0007669"/>
    <property type="project" value="TreeGrafter"/>
</dbReference>
<dbReference type="InterPro" id="IPR036291">
    <property type="entry name" value="NAD(P)-bd_dom_sf"/>
</dbReference>
<gene>
    <name evidence="3" type="ORF">SAMN05192563_101575</name>
</gene>
<organism evidence="3 4">
    <name type="scientific">Paraburkholderia aspalathi</name>
    <dbReference type="NCBI Taxonomy" id="1324617"/>
    <lineage>
        <taxon>Bacteria</taxon>
        <taxon>Pseudomonadati</taxon>
        <taxon>Pseudomonadota</taxon>
        <taxon>Betaproteobacteria</taxon>
        <taxon>Burkholderiales</taxon>
        <taxon>Burkholderiaceae</taxon>
        <taxon>Paraburkholderia</taxon>
    </lineage>
</organism>
<comment type="similarity">
    <text evidence="1">Belongs to the short-chain dehydrogenases/reductases (SDR) family.</text>
</comment>
<dbReference type="AlphaFoldDB" id="A0A1I7E9V3"/>
<dbReference type="Gene3D" id="3.40.50.720">
    <property type="entry name" value="NAD(P)-binding Rossmann-like Domain"/>
    <property type="match status" value="1"/>
</dbReference>
<evidence type="ECO:0000313" key="3">
    <source>
        <dbReference type="EMBL" id="SFU20655.1"/>
    </source>
</evidence>
<accession>A0A1I7E9V3</accession>
<dbReference type="CDD" id="cd05233">
    <property type="entry name" value="SDR_c"/>
    <property type="match status" value="1"/>
</dbReference>
<sequence length="256" mass="26812">MKVQIDFTGKRVLVTGGNYPIGRATVAAYLEHGAIVAAQVPNELISDELLKELAHDDRLICIVGDLNQVSGCRSVVDAAVARLGGLDVLVNASGLRADIPFEDVTPENWDSAINGTFKAATFVTQQALKSLKESKGNIVNVATNLGLMGGPAGSSVHSAAMGSIVNMTRMEALRLGGEGVRSNCLCHGVIDEYASRWGASADLPGSALNTELKVRPIGRHGRVDDMTPAILFLSSSNAEFMTGSVIVNDGGKFSGC</sequence>
<dbReference type="PANTHER" id="PTHR42760:SF133">
    <property type="entry name" value="3-OXOACYL-[ACYL-CARRIER-PROTEIN] REDUCTASE"/>
    <property type="match status" value="1"/>
</dbReference>
<dbReference type="GO" id="GO:0016616">
    <property type="term" value="F:oxidoreductase activity, acting on the CH-OH group of donors, NAD or NADP as acceptor"/>
    <property type="evidence" value="ECO:0007669"/>
    <property type="project" value="TreeGrafter"/>
</dbReference>
<dbReference type="PANTHER" id="PTHR42760">
    <property type="entry name" value="SHORT-CHAIN DEHYDROGENASES/REDUCTASES FAMILY MEMBER"/>
    <property type="match status" value="1"/>
</dbReference>
<dbReference type="Pfam" id="PF13561">
    <property type="entry name" value="adh_short_C2"/>
    <property type="match status" value="1"/>
</dbReference>
<name>A0A1I7E9V3_9BURK</name>
<proteinExistence type="inferred from homology"/>
<protein>
    <submittedName>
        <fullName evidence="3">Meso-butanediol dehydrogenase / (S,S)-butanediol dehydrogenase / diacetyl reductase</fullName>
    </submittedName>
</protein>
<evidence type="ECO:0000313" key="4">
    <source>
        <dbReference type="Proteomes" id="UP000198844"/>
    </source>
</evidence>
<evidence type="ECO:0000256" key="2">
    <source>
        <dbReference type="ARBA" id="ARBA00023002"/>
    </source>
</evidence>
<dbReference type="PRINTS" id="PR00081">
    <property type="entry name" value="GDHRDH"/>
</dbReference>
<reference evidence="3 4" key="1">
    <citation type="submission" date="2016-10" db="EMBL/GenBank/DDBJ databases">
        <authorList>
            <person name="de Groot N.N."/>
        </authorList>
    </citation>
    <scope>NUCLEOTIDE SEQUENCE [LARGE SCALE GENOMIC DNA]</scope>
    <source>
        <strain evidence="3 4">LMG 27731</strain>
    </source>
</reference>
<dbReference type="GO" id="GO:0006633">
    <property type="term" value="P:fatty acid biosynthetic process"/>
    <property type="evidence" value="ECO:0007669"/>
    <property type="project" value="TreeGrafter"/>
</dbReference>
<dbReference type="RefSeq" id="WP_167378435.1">
    <property type="nucleotide sequence ID" value="NZ_FPBH01000015.1"/>
</dbReference>
<dbReference type="Proteomes" id="UP000198844">
    <property type="component" value="Unassembled WGS sequence"/>
</dbReference>